<dbReference type="Gene3D" id="2.20.110.10">
    <property type="entry name" value="Histone H3 K4-specific methyltransferase SET7/9 N-terminal domain"/>
    <property type="match status" value="4"/>
</dbReference>
<dbReference type="Proteomes" id="UP000444721">
    <property type="component" value="Unassembled WGS sequence"/>
</dbReference>
<feature type="compositionally biased region" description="Basic residues" evidence="2">
    <location>
        <begin position="351"/>
        <end position="363"/>
    </location>
</feature>
<name>A0A6A5BJ56_NAEFO</name>
<dbReference type="Pfam" id="PF02493">
    <property type="entry name" value="MORN"/>
    <property type="match status" value="10"/>
</dbReference>
<dbReference type="SUPFAM" id="SSF82185">
    <property type="entry name" value="Histone H3 K4-specific methyltransferase SET7/9 N-terminal domain"/>
    <property type="match status" value="2"/>
</dbReference>
<dbReference type="VEuPathDB" id="AmoebaDB:NF0106590"/>
<evidence type="ECO:0000256" key="2">
    <source>
        <dbReference type="SAM" id="MobiDB-lite"/>
    </source>
</evidence>
<proteinExistence type="predicted"/>
<feature type="region of interest" description="Disordered" evidence="2">
    <location>
        <begin position="325"/>
        <end position="455"/>
    </location>
</feature>
<evidence type="ECO:0000313" key="4">
    <source>
        <dbReference type="Proteomes" id="UP000444721"/>
    </source>
</evidence>
<dbReference type="EMBL" id="VFQX01000053">
    <property type="protein sequence ID" value="KAF0974074.1"/>
    <property type="molecule type" value="Genomic_DNA"/>
</dbReference>
<comment type="caution">
    <text evidence="3">The sequence shown here is derived from an EMBL/GenBank/DDBJ whole genome shotgun (WGS) entry which is preliminary data.</text>
</comment>
<dbReference type="VEuPathDB" id="AmoebaDB:FDP41_006684"/>
<keyword evidence="1" id="KW-0677">Repeat</keyword>
<feature type="compositionally biased region" description="Basic and acidic residues" evidence="2">
    <location>
        <begin position="480"/>
        <end position="507"/>
    </location>
</feature>
<dbReference type="RefSeq" id="XP_044558787.1">
    <property type="nucleotide sequence ID" value="XM_044710345.1"/>
</dbReference>
<dbReference type="PANTHER" id="PTHR43215">
    <property type="entry name" value="RADIAL SPOKE HEAD 1 HOMOLOG"/>
    <property type="match status" value="1"/>
</dbReference>
<organism evidence="3 4">
    <name type="scientific">Naegleria fowleri</name>
    <name type="common">Brain eating amoeba</name>
    <dbReference type="NCBI Taxonomy" id="5763"/>
    <lineage>
        <taxon>Eukaryota</taxon>
        <taxon>Discoba</taxon>
        <taxon>Heterolobosea</taxon>
        <taxon>Tetramitia</taxon>
        <taxon>Eutetramitia</taxon>
        <taxon>Vahlkampfiidae</taxon>
        <taxon>Naegleria</taxon>
    </lineage>
</organism>
<protein>
    <submittedName>
        <fullName evidence="3">Uncharacterized protein</fullName>
    </submittedName>
</protein>
<dbReference type="InterPro" id="IPR003409">
    <property type="entry name" value="MORN"/>
</dbReference>
<dbReference type="OMA" id="QTPDFEI"/>
<gene>
    <name evidence="3" type="ORF">FDP41_006684</name>
</gene>
<dbReference type="AlphaFoldDB" id="A0A6A5BJ56"/>
<dbReference type="OrthoDB" id="282259at2759"/>
<evidence type="ECO:0000256" key="1">
    <source>
        <dbReference type="ARBA" id="ARBA00022737"/>
    </source>
</evidence>
<dbReference type="VEuPathDB" id="AmoebaDB:NF0106580"/>
<evidence type="ECO:0000313" key="3">
    <source>
        <dbReference type="EMBL" id="KAF0974074.1"/>
    </source>
</evidence>
<feature type="compositionally biased region" description="Polar residues" evidence="2">
    <location>
        <begin position="418"/>
        <end position="429"/>
    </location>
</feature>
<keyword evidence="4" id="KW-1185">Reference proteome</keyword>
<feature type="compositionally biased region" description="Basic and acidic residues" evidence="2">
    <location>
        <begin position="403"/>
        <end position="413"/>
    </location>
</feature>
<dbReference type="GeneID" id="68113902"/>
<feature type="compositionally biased region" description="Polar residues" evidence="2">
    <location>
        <begin position="325"/>
        <end position="350"/>
    </location>
</feature>
<accession>A0A6A5BJ56</accession>
<reference evidence="3 4" key="1">
    <citation type="journal article" date="2019" name="Sci. Rep.">
        <title>Nanopore sequencing improves the draft genome of the human pathogenic amoeba Naegleria fowleri.</title>
        <authorList>
            <person name="Liechti N."/>
            <person name="Schurch N."/>
            <person name="Bruggmann R."/>
            <person name="Wittwer M."/>
        </authorList>
    </citation>
    <scope>NUCLEOTIDE SEQUENCE [LARGE SCALE GENOMIC DNA]</scope>
    <source>
        <strain evidence="3 4">ATCC 30894</strain>
    </source>
</reference>
<dbReference type="PANTHER" id="PTHR43215:SF14">
    <property type="entry name" value="RADIAL SPOKE HEAD 1 HOMOLOG"/>
    <property type="match status" value="1"/>
</dbReference>
<feature type="region of interest" description="Disordered" evidence="2">
    <location>
        <begin position="477"/>
        <end position="507"/>
    </location>
</feature>
<sequence length="1016" mass="114842">MNWNEAADSFRAKVLRSGLFDSTPPTIPSTSQVNSQASTITNLYSSTSSSSPQQFLFSNIRRVNDQQQLYATGTPSSKFPLNDQNFVFSLPVERPSMTTPLKENFYKGTSTSNALKLNDRSASETDPFKNSYLSARLLEEEQKKKELVLQQGKNDLHKTINISPALIYPNSSSPSKVFINNNSGDSSLQASSYLSSNKNLFGMRIHEPKASSGFVPSRICNIDLVYERNSPEVELVKQKIHEREVKTQTPDFEIDVAVQTEEFPSGFNEQRDNFVKRVVKIKDKATTTSSFKEEEKKNNTLPTAEALNTEWINARFKVEEHLFEQNNDQSSAPKMSKSTGENAETQTPSPSKKKKKKTKKKKAKSYDLSQFLSEYEFKEESRSPGSPSFPHKVSSGTQSSPQVERREEREKQPGIHTSHASTSSPNTSTEEMEMHQLKESIHLNDNHGDPSNISNLTHQDREVEILDEAIAVPVDVLQHSPEKHEKKEDHKLKEHSRSGEDVKETKDSIAKLDVSVDLVQNNGEELFISNPQRRDVELDNNRPGLHQDQLSIKDPNAPQICKPSHQEINSVQQLEIMREKASVDKDSDSNYFEKNLGMQEDMPIVRKEGNNDSSLIEGSDEHEHVADKFETDKHIINQDSMNIINHDVQHVTNKECKVETGGVKQEKGDLEDVLAEIKEQSNDTLEIPSVDDSDVNGDVMRKTNEPQTEPQFDEGKTQLLEDKSFSEFSESPRETNTLKKYTEVAQEIPFMQGKYTGEVENGLPYGYGTYCSNDGTLYEGEWIQGKRNGKGKIHYPDGSIYEGEFMDDLRHGQGCYTTPNYVYEGSWENDKKNGNGVIDYGFGDKFVGYFSNNFPDGKGQYYFSDGSKYVGEFKHGWRHGKGVLKYADGITIYDGDWDSDRRTGNATITYEDGVYTGHVKDGKRDGHGSFTYSNGDVFEGHWEKDKKHGKGMYYFGSLKSGTNFKGEWIEGKKHGTGVMTSTKFIPVTPPKKGFRPISTCFEEVWHEGQLIQKRLL</sequence>
<feature type="compositionally biased region" description="Basic and acidic residues" evidence="2">
    <location>
        <begin position="432"/>
        <end position="448"/>
    </location>
</feature>
<dbReference type="SMART" id="SM00698">
    <property type="entry name" value="MORN"/>
    <property type="match status" value="10"/>
</dbReference>
<dbReference type="VEuPathDB" id="AmoebaDB:NfTy_074570"/>